<proteinExistence type="inferred from homology"/>
<feature type="binding site" evidence="9">
    <location>
        <position position="698"/>
    </location>
    <ligand>
        <name>Zn(2+)</name>
        <dbReference type="ChEBI" id="CHEBI:29105"/>
        <label>1</label>
    </ligand>
</feature>
<evidence type="ECO:0000313" key="14">
    <source>
        <dbReference type="EMBL" id="CAG9334298.1"/>
    </source>
</evidence>
<feature type="transmembrane region" description="Helical" evidence="12">
    <location>
        <begin position="53"/>
        <end position="75"/>
    </location>
</feature>
<name>A0AAU9KAP5_9CILI</name>
<feature type="transmembrane region" description="Helical" evidence="12">
    <location>
        <begin position="413"/>
        <end position="431"/>
    </location>
</feature>
<dbReference type="Gene3D" id="1.20.120.350">
    <property type="entry name" value="Voltage-gated potassium channels. Chain C"/>
    <property type="match status" value="1"/>
</dbReference>
<comment type="subcellular location">
    <subcellularLocation>
        <location evidence="1">Membrane</location>
        <topology evidence="1">Multi-pass membrane protein</topology>
    </subcellularLocation>
</comment>
<evidence type="ECO:0000256" key="9">
    <source>
        <dbReference type="PIRSR" id="PIRSR623088-3"/>
    </source>
</evidence>
<dbReference type="Proteomes" id="UP001162131">
    <property type="component" value="Unassembled WGS sequence"/>
</dbReference>
<evidence type="ECO:0000256" key="10">
    <source>
        <dbReference type="RuleBase" id="RU363067"/>
    </source>
</evidence>
<feature type="transmembrane region" description="Helical" evidence="12">
    <location>
        <begin position="214"/>
        <end position="239"/>
    </location>
</feature>
<dbReference type="InterPro" id="IPR036971">
    <property type="entry name" value="PDEase_catalytic_dom_sf"/>
</dbReference>
<feature type="binding site" evidence="8">
    <location>
        <position position="698"/>
    </location>
    <ligand>
        <name>AMP</name>
        <dbReference type="ChEBI" id="CHEBI:456215"/>
    </ligand>
</feature>
<evidence type="ECO:0000256" key="8">
    <source>
        <dbReference type="PIRSR" id="PIRSR623088-2"/>
    </source>
</evidence>
<dbReference type="PROSITE" id="PS51845">
    <property type="entry name" value="PDEASE_I_2"/>
    <property type="match status" value="1"/>
</dbReference>
<organism evidence="14 15">
    <name type="scientific">Blepharisma stoltei</name>
    <dbReference type="NCBI Taxonomy" id="1481888"/>
    <lineage>
        <taxon>Eukaryota</taxon>
        <taxon>Sar</taxon>
        <taxon>Alveolata</taxon>
        <taxon>Ciliophora</taxon>
        <taxon>Postciliodesmatophora</taxon>
        <taxon>Heterotrichea</taxon>
        <taxon>Heterotrichida</taxon>
        <taxon>Blepharismidae</taxon>
        <taxon>Blepharisma</taxon>
    </lineage>
</organism>
<sequence>MWMIKFLNKETRYQVPRWWTHMSSNHDIVWLFQDDIQVPPDERFPFYLKLVRVAVLQLILLCAVAFLFGNGEYFYNECQRRKKCMTYCQEAYFPLLTCADSGYMLNYKGNEYRKLWSYPYYDNSEYRTCYGYMSDNPDYSTSEWDSDRQERLHTCFPACKTGNDSDYTDDTRPECTDSSTDPGMVCVRESDSCEQVYLPSRVGDVDGVSFDIGYAWIAIAIANCFQYIYLYILIFTLGLKSLSINNIKIGFMKCGVETVILVISGLCSLLIVYQATLIDAYGPSKEFWFTFFVAFMIDQSKSFVFHTGVWYFLFRRCGYLRTNEEDFIDPAWKHKDEQAQLSIRGQIAKIMETNQYKFCSMGFLGIYAVYVLAILSIGSNSILDIIDVSFIGVFLFEICVATWVNCMKNFMDLFNIFDAVIVSVSFILYFVGVGAKGLAVLRLLRLVRLIIVLRKVTANTQRKSSGYSTVYEESLAILRQLKNQKKLSFKQKKELNWVIGIIESGKLYDVVVAQQSDKGNGQVSQDNEGRKWINMATIIANDPLLWFDRDLDDYLYERQRDDEPEDNKDEFEEEIRQIIGISEKTHFQLEKIFDDIGKWRFNAFQYFDLCGPQVISHFIIRLFKLYDISRKFEIPMMSLKTFSTAIYEGYSSTNPYHNAIHAIDVAHKLNYFILTGDLMKYISDLDIMAALIAAIIHDFQHPGVTNEFLIKRSHSKAIRYNDFSVLERHHLASAFAALLDQSCDITINLTEDQYWLVRTTIVKMVLSTDLKLHDKTLGSFKNSRNIPNFPNNDKERQILMNIALRIADNGNPLQPQDLYFKWMALMMEEFYQQGDIEEHLNMELTAPFMDRKSTNPYTSQLAYIEVVVEPMVEIWIDFIPEVKEDIFTRGLLENKEALRQKSDTVPKMNNEEDTNEIDMKRKRKEGMLMEK</sequence>
<dbReference type="PROSITE" id="PS00126">
    <property type="entry name" value="PDEASE_I_1"/>
    <property type="match status" value="1"/>
</dbReference>
<feature type="transmembrane region" description="Helical" evidence="12">
    <location>
        <begin position="385"/>
        <end position="406"/>
    </location>
</feature>
<dbReference type="Gene3D" id="1.10.1300.10">
    <property type="entry name" value="3'5'-cyclic nucleotide phosphodiesterase, catalytic domain"/>
    <property type="match status" value="1"/>
</dbReference>
<evidence type="ECO:0000256" key="6">
    <source>
        <dbReference type="ARBA" id="ARBA00023136"/>
    </source>
</evidence>
<dbReference type="SUPFAM" id="SSF81324">
    <property type="entry name" value="Voltage-gated potassium channels"/>
    <property type="match status" value="1"/>
</dbReference>
<evidence type="ECO:0000256" key="2">
    <source>
        <dbReference type="ARBA" id="ARBA00022692"/>
    </source>
</evidence>
<evidence type="ECO:0000256" key="3">
    <source>
        <dbReference type="ARBA" id="ARBA00022723"/>
    </source>
</evidence>
<feature type="binding site" evidence="9">
    <location>
        <position position="661"/>
    </location>
    <ligand>
        <name>Zn(2+)</name>
        <dbReference type="ChEBI" id="CHEBI:29105"/>
        <label>1</label>
    </ligand>
</feature>
<feature type="binding site" evidence="9">
    <location>
        <position position="698"/>
    </location>
    <ligand>
        <name>Zn(2+)</name>
        <dbReference type="ChEBI" id="CHEBI:29105"/>
        <label>2</label>
    </ligand>
</feature>
<dbReference type="InterPro" id="IPR023174">
    <property type="entry name" value="PDEase_CS"/>
</dbReference>
<comment type="cofactor">
    <cofactor evidence="10">
        <name>a divalent metal cation</name>
        <dbReference type="ChEBI" id="CHEBI:60240"/>
    </cofactor>
    <text evidence="10">Binds 2 divalent metal cations per subunit. Site 1 may preferentially bind zinc ions, while site 2 has a preference for magnesium and/or manganese ions.</text>
</comment>
<evidence type="ECO:0000259" key="13">
    <source>
        <dbReference type="PROSITE" id="PS51845"/>
    </source>
</evidence>
<dbReference type="EC" id="3.1.4.-" evidence="10"/>
<keyword evidence="3 9" id="KW-0479">Metal-binding</keyword>
<comment type="similarity">
    <text evidence="10">Belongs to the cyclic nucleotide phosphodiesterase family.</text>
</comment>
<dbReference type="PANTHER" id="PTHR11347">
    <property type="entry name" value="CYCLIC NUCLEOTIDE PHOSPHODIESTERASE"/>
    <property type="match status" value="1"/>
</dbReference>
<dbReference type="InterPro" id="IPR005821">
    <property type="entry name" value="Ion_trans_dom"/>
</dbReference>
<dbReference type="AlphaFoldDB" id="A0AAU9KAP5"/>
<keyword evidence="2 12" id="KW-0812">Transmembrane</keyword>
<dbReference type="Pfam" id="PF00233">
    <property type="entry name" value="PDEase_I"/>
    <property type="match status" value="1"/>
</dbReference>
<feature type="binding site" evidence="8">
    <location>
        <position position="860"/>
    </location>
    <ligand>
        <name>AMP</name>
        <dbReference type="ChEBI" id="CHEBI:456215"/>
    </ligand>
</feature>
<dbReference type="GO" id="GO:0046872">
    <property type="term" value="F:metal ion binding"/>
    <property type="evidence" value="ECO:0007669"/>
    <property type="project" value="UniProtKB-KW"/>
</dbReference>
<evidence type="ECO:0000256" key="1">
    <source>
        <dbReference type="ARBA" id="ARBA00004141"/>
    </source>
</evidence>
<dbReference type="InterPro" id="IPR027359">
    <property type="entry name" value="Volt_channel_dom_sf"/>
</dbReference>
<feature type="binding site" evidence="8">
    <location>
        <position position="808"/>
    </location>
    <ligand>
        <name>AMP</name>
        <dbReference type="ChEBI" id="CHEBI:456215"/>
    </ligand>
</feature>
<evidence type="ECO:0000256" key="7">
    <source>
        <dbReference type="PIRSR" id="PIRSR623088-1"/>
    </source>
</evidence>
<dbReference type="Pfam" id="PF00520">
    <property type="entry name" value="Ion_trans"/>
    <property type="match status" value="1"/>
</dbReference>
<evidence type="ECO:0000256" key="11">
    <source>
        <dbReference type="SAM" id="MobiDB-lite"/>
    </source>
</evidence>
<feature type="transmembrane region" description="Helical" evidence="12">
    <location>
        <begin position="251"/>
        <end position="275"/>
    </location>
</feature>
<feature type="region of interest" description="Disordered" evidence="11">
    <location>
        <begin position="901"/>
        <end position="931"/>
    </location>
</feature>
<dbReference type="GO" id="GO:0004114">
    <property type="term" value="F:3',5'-cyclic-nucleotide phosphodiesterase activity"/>
    <property type="evidence" value="ECO:0007669"/>
    <property type="project" value="InterPro"/>
</dbReference>
<evidence type="ECO:0000313" key="15">
    <source>
        <dbReference type="Proteomes" id="UP001162131"/>
    </source>
</evidence>
<reference evidence="14" key="1">
    <citation type="submission" date="2021-09" db="EMBL/GenBank/DDBJ databases">
        <authorList>
            <consortium name="AG Swart"/>
            <person name="Singh M."/>
            <person name="Singh A."/>
            <person name="Seah K."/>
            <person name="Emmerich C."/>
        </authorList>
    </citation>
    <scope>NUCLEOTIDE SEQUENCE</scope>
    <source>
        <strain evidence="14">ATCC30299</strain>
    </source>
</reference>
<keyword evidence="15" id="KW-1185">Reference proteome</keyword>
<dbReference type="PRINTS" id="PR00387">
    <property type="entry name" value="PDIESTERASE1"/>
</dbReference>
<keyword evidence="5 12" id="KW-1133">Transmembrane helix</keyword>
<accession>A0AAU9KAP5</accession>
<feature type="domain" description="PDEase" evidence="13">
    <location>
        <begin position="567"/>
        <end position="905"/>
    </location>
</feature>
<protein>
    <recommendedName>
        <fullName evidence="10">Phosphodiesterase</fullName>
        <ecNumber evidence="10">3.1.4.-</ecNumber>
    </recommendedName>
</protein>
<feature type="binding site" evidence="9">
    <location>
        <position position="697"/>
    </location>
    <ligand>
        <name>Zn(2+)</name>
        <dbReference type="ChEBI" id="CHEBI:29105"/>
        <label>1</label>
    </ligand>
</feature>
<comment type="caution">
    <text evidence="14">The sequence shown here is derived from an EMBL/GenBank/DDBJ whole genome shotgun (WGS) entry which is preliminary data.</text>
</comment>
<dbReference type="GO" id="GO:0007165">
    <property type="term" value="P:signal transduction"/>
    <property type="evidence" value="ECO:0007669"/>
    <property type="project" value="InterPro"/>
</dbReference>
<dbReference type="InterPro" id="IPR002073">
    <property type="entry name" value="PDEase_catalytic_dom"/>
</dbReference>
<feature type="transmembrane region" description="Helical" evidence="12">
    <location>
        <begin position="287"/>
        <end position="313"/>
    </location>
</feature>
<gene>
    <name evidence="14" type="ORF">BSTOLATCC_MIC60917</name>
</gene>
<feature type="transmembrane region" description="Helical" evidence="12">
    <location>
        <begin position="358"/>
        <end position="379"/>
    </location>
</feature>
<dbReference type="EMBL" id="CAJZBQ010000058">
    <property type="protein sequence ID" value="CAG9334298.1"/>
    <property type="molecule type" value="Genomic_DNA"/>
</dbReference>
<keyword evidence="4 10" id="KW-0378">Hydrolase</keyword>
<dbReference type="SUPFAM" id="SSF109604">
    <property type="entry name" value="HD-domain/PDEase-like"/>
    <property type="match status" value="1"/>
</dbReference>
<dbReference type="InterPro" id="IPR023088">
    <property type="entry name" value="PDEase"/>
</dbReference>
<feature type="binding site" evidence="9">
    <location>
        <position position="808"/>
    </location>
    <ligand>
        <name>Zn(2+)</name>
        <dbReference type="ChEBI" id="CHEBI:29105"/>
        <label>1</label>
    </ligand>
</feature>
<keyword evidence="6 12" id="KW-0472">Membrane</keyword>
<evidence type="ECO:0000256" key="5">
    <source>
        <dbReference type="ARBA" id="ARBA00022989"/>
    </source>
</evidence>
<evidence type="ECO:0000256" key="12">
    <source>
        <dbReference type="SAM" id="Phobius"/>
    </source>
</evidence>
<feature type="binding site" evidence="8">
    <location>
        <begin position="657"/>
        <end position="661"/>
    </location>
    <ligand>
        <name>AMP</name>
        <dbReference type="ChEBI" id="CHEBI:456215"/>
    </ligand>
</feature>
<evidence type="ECO:0000256" key="4">
    <source>
        <dbReference type="ARBA" id="ARBA00022801"/>
    </source>
</evidence>
<dbReference type="GO" id="GO:0016020">
    <property type="term" value="C:membrane"/>
    <property type="evidence" value="ECO:0007669"/>
    <property type="project" value="UniProtKB-SubCell"/>
</dbReference>
<feature type="active site" description="Proton donor" evidence="7">
    <location>
        <position position="657"/>
    </location>
</feature>